<name>L8GLQ8_ACACF</name>
<reference evidence="2 3" key="1">
    <citation type="journal article" date="2013" name="Genome Biol.">
        <title>Genome of Acanthamoeba castellanii highlights extensive lateral gene transfer and early evolution of tyrosine kinase signaling.</title>
        <authorList>
            <person name="Clarke M."/>
            <person name="Lohan A.J."/>
            <person name="Liu B."/>
            <person name="Lagkouvardos I."/>
            <person name="Roy S."/>
            <person name="Zafar N."/>
            <person name="Bertelli C."/>
            <person name="Schilde C."/>
            <person name="Kianianmomeni A."/>
            <person name="Burglin T.R."/>
            <person name="Frech C."/>
            <person name="Turcotte B."/>
            <person name="Kopec K.O."/>
            <person name="Synnott J.M."/>
            <person name="Choo C."/>
            <person name="Paponov I."/>
            <person name="Finkler A."/>
            <person name="Soon Heng Tan C."/>
            <person name="Hutchins A.P."/>
            <person name="Weinmeier T."/>
            <person name="Rattei T."/>
            <person name="Chu J.S."/>
            <person name="Gimenez G."/>
            <person name="Irimia M."/>
            <person name="Rigden D.J."/>
            <person name="Fitzpatrick D.A."/>
            <person name="Lorenzo-Morales J."/>
            <person name="Bateman A."/>
            <person name="Chiu C.H."/>
            <person name="Tang P."/>
            <person name="Hegemann P."/>
            <person name="Fromm H."/>
            <person name="Raoult D."/>
            <person name="Greub G."/>
            <person name="Miranda-Saavedra D."/>
            <person name="Chen N."/>
            <person name="Nash P."/>
            <person name="Ginger M.L."/>
            <person name="Horn M."/>
            <person name="Schaap P."/>
            <person name="Caler L."/>
            <person name="Loftus B."/>
        </authorList>
    </citation>
    <scope>NUCLEOTIDE SEQUENCE [LARGE SCALE GENOMIC DNA]</scope>
    <source>
        <strain evidence="2 3">Neff</strain>
    </source>
</reference>
<dbReference type="InterPro" id="IPR011335">
    <property type="entry name" value="Restrct_endonuc-II-like"/>
</dbReference>
<dbReference type="RefSeq" id="XP_004336023.1">
    <property type="nucleotide sequence ID" value="XM_004335975.1"/>
</dbReference>
<dbReference type="Pfam" id="PF12705">
    <property type="entry name" value="PDDEXK_1"/>
    <property type="match status" value="1"/>
</dbReference>
<dbReference type="VEuPathDB" id="AmoebaDB:ACA1_366220"/>
<dbReference type="InterPro" id="IPR011604">
    <property type="entry name" value="PDDEXK-like_dom_sf"/>
</dbReference>
<dbReference type="Proteomes" id="UP000011083">
    <property type="component" value="Unassembled WGS sequence"/>
</dbReference>
<dbReference type="SUPFAM" id="SSF52980">
    <property type="entry name" value="Restriction endonuclease-like"/>
    <property type="match status" value="1"/>
</dbReference>
<evidence type="ECO:0000259" key="1">
    <source>
        <dbReference type="Pfam" id="PF12705"/>
    </source>
</evidence>
<dbReference type="InterPro" id="IPR038726">
    <property type="entry name" value="PDDEXK_AddAB-type"/>
</dbReference>
<dbReference type="Gene3D" id="3.90.320.10">
    <property type="match status" value="1"/>
</dbReference>
<accession>L8GLQ8</accession>
<dbReference type="OrthoDB" id="19044at2759"/>
<keyword evidence="3" id="KW-1185">Reference proteome</keyword>
<sequence length="262" mass="29717">MRKAAVPTIRRATVHAKEEGRFYTVAGHSELFPSVTTILGVINKPQLHLWTKSRILSFVRKRLNFLREESTTTGRISITEEWVEETIKEAEEQPNVEADVAAQFGTASHNIIENVIKGQEQEVAPKYAVVVENYNNWLAQSGLEIKETEKFIWSETYAGSLDAWGLYTGQDGRQRVVVVDWKTTNYLQPQYALQVAAYAKALGEMTGTPVEEGWIVRLDKTKPTWQAKKVADLDQTFEAFLGALRLWRSLKTDPYAKLTSSH</sequence>
<gene>
    <name evidence="2" type="ORF">ACA1_366220</name>
</gene>
<evidence type="ECO:0000313" key="3">
    <source>
        <dbReference type="Proteomes" id="UP000011083"/>
    </source>
</evidence>
<dbReference type="KEGG" id="acan:ACA1_366220"/>
<dbReference type="EMBL" id="KB008073">
    <property type="protein sequence ID" value="ELR14010.1"/>
    <property type="molecule type" value="Genomic_DNA"/>
</dbReference>
<protein>
    <recommendedName>
        <fullName evidence="1">PD-(D/E)XK endonuclease-like domain-containing protein</fullName>
    </recommendedName>
</protein>
<dbReference type="GeneID" id="14914545"/>
<proteinExistence type="predicted"/>
<evidence type="ECO:0000313" key="2">
    <source>
        <dbReference type="EMBL" id="ELR14010.1"/>
    </source>
</evidence>
<organism evidence="2 3">
    <name type="scientific">Acanthamoeba castellanii (strain ATCC 30010 / Neff)</name>
    <dbReference type="NCBI Taxonomy" id="1257118"/>
    <lineage>
        <taxon>Eukaryota</taxon>
        <taxon>Amoebozoa</taxon>
        <taxon>Discosea</taxon>
        <taxon>Longamoebia</taxon>
        <taxon>Centramoebida</taxon>
        <taxon>Acanthamoebidae</taxon>
        <taxon>Acanthamoeba</taxon>
    </lineage>
</organism>
<dbReference type="AlphaFoldDB" id="L8GLQ8"/>
<dbReference type="GO" id="GO:0006281">
    <property type="term" value="P:DNA repair"/>
    <property type="evidence" value="ECO:0007669"/>
    <property type="project" value="UniProtKB-ARBA"/>
</dbReference>
<feature type="domain" description="PD-(D/E)XK endonuclease-like" evidence="1">
    <location>
        <begin position="112"/>
        <end position="240"/>
    </location>
</feature>